<dbReference type="SMART" id="SM00382">
    <property type="entry name" value="AAA"/>
    <property type="match status" value="2"/>
</dbReference>
<evidence type="ECO:0000256" key="5">
    <source>
        <dbReference type="ARBA" id="ARBA00022777"/>
    </source>
</evidence>
<keyword evidence="5" id="KW-0418">Kinase</keyword>
<dbReference type="STRING" id="111780.Sta7437_2088"/>
<dbReference type="InterPro" id="IPR010624">
    <property type="entry name" value="KaiC_dom"/>
</dbReference>
<dbReference type="PRINTS" id="PR01874">
    <property type="entry name" value="DNAREPAIRADA"/>
</dbReference>
<dbReference type="InterPro" id="IPR051347">
    <property type="entry name" value="Circadian_clock_KaiC-rel"/>
</dbReference>
<accession>K9XU98</accession>
<dbReference type="InterPro" id="IPR030665">
    <property type="entry name" value="KaiC"/>
</dbReference>
<keyword evidence="6" id="KW-0378">Hydrolase</keyword>
<feature type="domain" description="KaiC" evidence="7">
    <location>
        <begin position="240"/>
        <end position="472"/>
    </location>
</feature>
<gene>
    <name evidence="8" type="ordered locus">Sta7437_2088</name>
</gene>
<dbReference type="InterPro" id="IPR003593">
    <property type="entry name" value="AAA+_ATPase"/>
</dbReference>
<keyword evidence="3 8" id="KW-0808">Transferase</keyword>
<dbReference type="Gene3D" id="3.40.50.300">
    <property type="entry name" value="P-loop containing nucleotide triphosphate hydrolases"/>
    <property type="match status" value="2"/>
</dbReference>
<dbReference type="PANTHER" id="PTHR42926:SF1">
    <property type="entry name" value="CIRCADIAN CLOCK OSCILLATOR PROTEIN KAIC 1"/>
    <property type="match status" value="1"/>
</dbReference>
<evidence type="ECO:0000256" key="2">
    <source>
        <dbReference type="ARBA" id="ARBA00022553"/>
    </source>
</evidence>
<evidence type="ECO:0000256" key="1">
    <source>
        <dbReference type="ARBA" id="ARBA00012513"/>
    </source>
</evidence>
<dbReference type="EMBL" id="CP003653">
    <property type="protein sequence ID" value="AFZ35639.1"/>
    <property type="molecule type" value="Genomic_DNA"/>
</dbReference>
<keyword evidence="4" id="KW-0677">Repeat</keyword>
<dbReference type="GO" id="GO:0005524">
    <property type="term" value="F:ATP binding"/>
    <property type="evidence" value="ECO:0007669"/>
    <property type="project" value="InterPro"/>
</dbReference>
<dbReference type="AlphaFoldDB" id="K9XU98"/>
<dbReference type="PROSITE" id="PS51146">
    <property type="entry name" value="KAIC"/>
    <property type="match status" value="2"/>
</dbReference>
<sequence length="483" mass="53908">MNFKRISTGIVGFDEILKGGFVPSRAYLIRGGPGSGKTTLGLHFLAQGFVENKDSLYVTFGEPAEQIKANGTAIGLKMDGIHFLDLSPSSEFFTEIQTYDLFSPAEVEREPTTEKLIECIENLKPQRVFLDAMTQFRYLATDDFQFRKQVLSFLRFLLESGATVLFTSEGSESAPDDDLQFMSDGVIHLDNTLEGRTIRVSKFRGSDYLSGLHSVRLTAQGMKISPRLQPESHRREFTQNAIASGVPELDELLHGGLERSTVTILTGPTGVGKTTLGLQFMKEAAGRGERSVIYTFEEATENLLIRSEAVNIPVHAMLDRGTLSVVPIEPLLLSSDEFANLIRHEVETKQAQIVMIDSVSGYRVAMRGENLVRSLHSVCKYLQNMGVTVILVNEIEEITGNFRATDVGISYIADNIVFLRYLEINGEMRKAIGVLKKRLSDFEKTLREIEITRYGIKVGKPLTKLRKILSGTPEWETDNDHLK</sequence>
<dbReference type="GO" id="GO:0016787">
    <property type="term" value="F:hydrolase activity"/>
    <property type="evidence" value="ECO:0007669"/>
    <property type="project" value="UniProtKB-KW"/>
</dbReference>
<dbReference type="eggNOG" id="COG0467">
    <property type="taxonomic scope" value="Bacteria"/>
</dbReference>
<dbReference type="PATRIC" id="fig|111780.3.peg.2180"/>
<dbReference type="Pfam" id="PF06745">
    <property type="entry name" value="ATPase"/>
    <property type="match status" value="2"/>
</dbReference>
<dbReference type="KEGG" id="scs:Sta7437_2088"/>
<dbReference type="PANTHER" id="PTHR42926">
    <property type="match status" value="1"/>
</dbReference>
<dbReference type="RefSeq" id="WP_015193307.1">
    <property type="nucleotide sequence ID" value="NC_019748.1"/>
</dbReference>
<evidence type="ECO:0000256" key="3">
    <source>
        <dbReference type="ARBA" id="ARBA00022679"/>
    </source>
</evidence>
<dbReference type="GO" id="GO:0004674">
    <property type="term" value="F:protein serine/threonine kinase activity"/>
    <property type="evidence" value="ECO:0007669"/>
    <property type="project" value="UniProtKB-EC"/>
</dbReference>
<dbReference type="InterPro" id="IPR014774">
    <property type="entry name" value="KaiC-like_dom"/>
</dbReference>
<keyword evidence="2" id="KW-0597">Phosphoprotein</keyword>
<proteinExistence type="predicted"/>
<dbReference type="SUPFAM" id="SSF52540">
    <property type="entry name" value="P-loop containing nucleoside triphosphate hydrolases"/>
    <property type="match status" value="2"/>
</dbReference>
<dbReference type="Proteomes" id="UP000010473">
    <property type="component" value="Chromosome"/>
</dbReference>
<evidence type="ECO:0000256" key="6">
    <source>
        <dbReference type="ARBA" id="ARBA00022801"/>
    </source>
</evidence>
<organism evidence="8 9">
    <name type="scientific">Stanieria cyanosphaera (strain ATCC 29371 / PCC 7437)</name>
    <dbReference type="NCBI Taxonomy" id="111780"/>
    <lineage>
        <taxon>Bacteria</taxon>
        <taxon>Bacillati</taxon>
        <taxon>Cyanobacteriota</taxon>
        <taxon>Cyanophyceae</taxon>
        <taxon>Pleurocapsales</taxon>
        <taxon>Dermocarpellaceae</taxon>
        <taxon>Stanieria</taxon>
    </lineage>
</organism>
<dbReference type="EC" id="2.7.11.1" evidence="1"/>
<evidence type="ECO:0000259" key="7">
    <source>
        <dbReference type="PROSITE" id="PS51146"/>
    </source>
</evidence>
<name>K9XU98_STAC7</name>
<feature type="domain" description="KaiC" evidence="7">
    <location>
        <begin position="4"/>
        <end position="238"/>
    </location>
</feature>
<evidence type="ECO:0000256" key="4">
    <source>
        <dbReference type="ARBA" id="ARBA00022737"/>
    </source>
</evidence>
<keyword evidence="9" id="KW-1185">Reference proteome</keyword>
<dbReference type="InterPro" id="IPR027417">
    <property type="entry name" value="P-loop_NTPase"/>
</dbReference>
<reference evidence="9" key="1">
    <citation type="journal article" date="2013" name="Proc. Natl. Acad. Sci. U.S.A.">
        <title>Improving the coverage of the cyanobacterial phylum using diversity-driven genome sequencing.</title>
        <authorList>
            <person name="Shih P.M."/>
            <person name="Wu D."/>
            <person name="Latifi A."/>
            <person name="Axen S.D."/>
            <person name="Fewer D.P."/>
            <person name="Talla E."/>
            <person name="Calteau A."/>
            <person name="Cai F."/>
            <person name="Tandeau de Marsac N."/>
            <person name="Rippka R."/>
            <person name="Herdman M."/>
            <person name="Sivonen K."/>
            <person name="Coursin T."/>
            <person name="Laurent T."/>
            <person name="Goodwin L."/>
            <person name="Nolan M."/>
            <person name="Davenport K.W."/>
            <person name="Han C.S."/>
            <person name="Rubin E.M."/>
            <person name="Eisen J.A."/>
            <person name="Woyke T."/>
            <person name="Gugger M."/>
            <person name="Kerfeld C.A."/>
        </authorList>
    </citation>
    <scope>NUCLEOTIDE SEQUENCE [LARGE SCALE GENOMIC DNA]</scope>
    <source>
        <strain evidence="9">ATCC 29371 / PCC 7437</strain>
    </source>
</reference>
<protein>
    <recommendedName>
        <fullName evidence="1">non-specific serine/threonine protein kinase</fullName>
        <ecNumber evidence="1">2.7.11.1</ecNumber>
    </recommendedName>
</protein>
<dbReference type="HOGENOM" id="CLU_023669_4_2_3"/>
<evidence type="ECO:0000313" key="9">
    <source>
        <dbReference type="Proteomes" id="UP000010473"/>
    </source>
</evidence>
<evidence type="ECO:0000313" key="8">
    <source>
        <dbReference type="EMBL" id="AFZ35639.1"/>
    </source>
</evidence>
<dbReference type="PIRSF" id="PIRSF039117">
    <property type="entry name" value="KaiC"/>
    <property type="match status" value="1"/>
</dbReference>